<keyword evidence="2" id="KW-1185">Reference proteome</keyword>
<sequence>MLRPFTSSRTFTWLLLCARAKLYFCDGAAEEKDAIEASGEPVLPMSKWILENPHVRLHTIPTLWQAHEERNVYRTSYAALWAKRDVDVILCPVGPGVAPKLETARYWGYTSQWNLLNYPAIVFPVGTKVGSPESTQEEHNIKAHEYPENYEPISEADRYNYDLWKEHGVEGYAGAPVSLQLVGRMYEDEKLLNSLNTLLDIAGIAKTC</sequence>
<dbReference type="EMBL" id="JAPUUL010003988">
    <property type="protein sequence ID" value="KAJ8120795.1"/>
    <property type="molecule type" value="Genomic_DNA"/>
</dbReference>
<gene>
    <name evidence="1" type="ORF">O1611_g10273</name>
</gene>
<name>A0ACC2J025_9PEZI</name>
<proteinExistence type="predicted"/>
<evidence type="ECO:0000313" key="1">
    <source>
        <dbReference type="EMBL" id="KAJ8120795.1"/>
    </source>
</evidence>
<evidence type="ECO:0000313" key="2">
    <source>
        <dbReference type="Proteomes" id="UP001153332"/>
    </source>
</evidence>
<dbReference type="Proteomes" id="UP001153332">
    <property type="component" value="Unassembled WGS sequence"/>
</dbReference>
<organism evidence="1 2">
    <name type="scientific">Lasiodiplodia mahajangana</name>
    <dbReference type="NCBI Taxonomy" id="1108764"/>
    <lineage>
        <taxon>Eukaryota</taxon>
        <taxon>Fungi</taxon>
        <taxon>Dikarya</taxon>
        <taxon>Ascomycota</taxon>
        <taxon>Pezizomycotina</taxon>
        <taxon>Dothideomycetes</taxon>
        <taxon>Dothideomycetes incertae sedis</taxon>
        <taxon>Botryosphaeriales</taxon>
        <taxon>Botryosphaeriaceae</taxon>
        <taxon>Lasiodiplodia</taxon>
    </lineage>
</organism>
<reference evidence="1" key="1">
    <citation type="submission" date="2022-12" db="EMBL/GenBank/DDBJ databases">
        <title>Genome Sequence of Lasiodiplodia mahajangana.</title>
        <authorList>
            <person name="Buettner E."/>
        </authorList>
    </citation>
    <scope>NUCLEOTIDE SEQUENCE</scope>
    <source>
        <strain evidence="1">VT137</strain>
    </source>
</reference>
<protein>
    <submittedName>
        <fullName evidence="1">Uncharacterized protein</fullName>
    </submittedName>
</protein>
<accession>A0ACC2J025</accession>
<comment type="caution">
    <text evidence="1">The sequence shown here is derived from an EMBL/GenBank/DDBJ whole genome shotgun (WGS) entry which is preliminary data.</text>
</comment>